<organism evidence="1 2">
    <name type="scientific">Anoxybacterium hadale</name>
    <dbReference type="NCBI Taxonomy" id="3408580"/>
    <lineage>
        <taxon>Bacteria</taxon>
        <taxon>Bacillati</taxon>
        <taxon>Bacillota</taxon>
        <taxon>Clostridia</taxon>
        <taxon>Peptostreptococcales</taxon>
        <taxon>Anaerovoracaceae</taxon>
        <taxon>Anoxybacterium</taxon>
    </lineage>
</organism>
<dbReference type="EMBL" id="CP042469">
    <property type="protein sequence ID" value="QOX63065.1"/>
    <property type="molecule type" value="Genomic_DNA"/>
</dbReference>
<keyword evidence="2" id="KW-1185">Reference proteome</keyword>
<dbReference type="Proteomes" id="UP000594014">
    <property type="component" value="Chromosome"/>
</dbReference>
<reference evidence="1" key="1">
    <citation type="submission" date="2019-08" db="EMBL/GenBank/DDBJ databases">
        <title>Genome sequence of Clostridiales bacterium MT110.</title>
        <authorList>
            <person name="Cao J."/>
        </authorList>
    </citation>
    <scope>NUCLEOTIDE SEQUENCE</scope>
    <source>
        <strain evidence="1">MT110</strain>
    </source>
</reference>
<accession>A0ACD1A9D3</accession>
<gene>
    <name evidence="1" type="ORF">FRZ06_06775</name>
</gene>
<sequence>MKNTFSGIHSTGAEKPGRIVAEPALGAIIVLFLISFMFGLFLKGGYLALDGADTLCHLYRAQEVRVNLSQGILYPLYDPKWYNGVEFMRYWGPVPLYLLALIQWVCGGNSLDSYPVFLSQVLFFGSCGWLCFGIRYKRVGCALTIALIWFFSPENIRICTTDGNVPRIVINALLPWFLYTVWQVAEEKRVGQLLWAMLIFLFILLSHLGIALIVFFSVLLVLLLHGISRKEYRPQATLAISFVLVFLSAGLWLVPAMFGGAITNSNTNQVMQYFFQSIWTSLSPAERLKGDLLIFYYGISFVGLGVAGAFLSLNRTRLLFAVGIMLFLFTGEAAYRLFSQLPFSQFLWMIRFVPVSVALILMGFLLWDSLKKPLLLVFCLLLVLDCIPSVTYLINLRQANLSSSDILVEQSAKIKGLQEAKALTRQRMSVMDLSTYGSFAPYYIAGTAPKVRYAFGAGWEGAATGSNLVRLNSALELGHYRYLFDRSLELGIDVISVPLSVLKRPGDSKSLELAGGQAGYQLITREEGHLIFQHPVSGEFGTVTDYLNLAIGTSARDIALLFPNFEEGDSNRLEDYTLEELAKYKIIYLSGFSYEKRAEAELLLKTLAARGVTIVIDMNQIPLDRETGSHQLFRVFSQPISFTEGFPTLQYDGIQYQPEGYPSDYSAWNTVYLDGVSQIKGQCEFQNRQVVFAGTAENPRIYFLGLNMIYLGIQTRDPEVIRMAEAIFGEAYGTLPKRELVPISINFSGKEVRIDSPRAGVNTGLAWLDIFYTEQEIERRHNLIVVPQGRTDLQLRYPYLLDGFVISLCGLILSGVFLSRLKYLFRLGILWRKSG</sequence>
<proteinExistence type="predicted"/>
<protein>
    <submittedName>
        <fullName evidence="1">Uncharacterized protein</fullName>
    </submittedName>
</protein>
<name>A0ACD1A9D3_9FIRM</name>
<evidence type="ECO:0000313" key="1">
    <source>
        <dbReference type="EMBL" id="QOX63065.1"/>
    </source>
</evidence>
<evidence type="ECO:0000313" key="2">
    <source>
        <dbReference type="Proteomes" id="UP000594014"/>
    </source>
</evidence>